<dbReference type="Proteomes" id="UP000199657">
    <property type="component" value="Unassembled WGS sequence"/>
</dbReference>
<keyword evidence="4 7" id="KW-1133">Transmembrane helix</keyword>
<evidence type="ECO:0000256" key="7">
    <source>
        <dbReference type="SAM" id="Phobius"/>
    </source>
</evidence>
<evidence type="ECO:0000256" key="3">
    <source>
        <dbReference type="ARBA" id="ARBA00022692"/>
    </source>
</evidence>
<dbReference type="InterPro" id="IPR037294">
    <property type="entry name" value="ABC_BtuC-like"/>
</dbReference>
<keyword evidence="10" id="KW-1185">Reference proteome</keyword>
<feature type="domain" description="Major facilitator superfamily (MFS) profile" evidence="8">
    <location>
        <begin position="1"/>
        <end position="263"/>
    </location>
</feature>
<comment type="similarity">
    <text evidence="2 6">Belongs to the ABC-3 integral membrane protein family.</text>
</comment>
<dbReference type="InterPro" id="IPR001626">
    <property type="entry name" value="ABC_TroCD"/>
</dbReference>
<dbReference type="PANTHER" id="PTHR30477:SF19">
    <property type="entry name" value="METAL ABC TRANSPORTER PERMEASE"/>
    <property type="match status" value="1"/>
</dbReference>
<keyword evidence="6" id="KW-0813">Transport</keyword>
<dbReference type="OrthoDB" id="9180660at2"/>
<feature type="transmembrane region" description="Helical" evidence="7">
    <location>
        <begin position="216"/>
        <end position="235"/>
    </location>
</feature>
<evidence type="ECO:0000313" key="9">
    <source>
        <dbReference type="EMBL" id="SEO72074.1"/>
    </source>
</evidence>
<dbReference type="SUPFAM" id="SSF81345">
    <property type="entry name" value="ABC transporter involved in vitamin B12 uptake, BtuC"/>
    <property type="match status" value="1"/>
</dbReference>
<feature type="transmembrane region" description="Helical" evidence="7">
    <location>
        <begin position="87"/>
        <end position="109"/>
    </location>
</feature>
<dbReference type="Pfam" id="PF00950">
    <property type="entry name" value="ABC-3"/>
    <property type="match status" value="1"/>
</dbReference>
<dbReference type="GO" id="GO:0043190">
    <property type="term" value="C:ATP-binding cassette (ABC) transporter complex"/>
    <property type="evidence" value="ECO:0007669"/>
    <property type="project" value="InterPro"/>
</dbReference>
<keyword evidence="3 6" id="KW-0812">Transmembrane</keyword>
<sequence length="263" mass="27601">MEWDLLIDPLFRLPFFTGLVFAAVLPVLGLYLRMRDEWLAALGFAHLGGAGGVIGSLLGVPPLMAALGVAGGGVAARGLVRRTGNDLYAVMILAGWAAMILGAQFSHHARTLAQTLVDGQLYFTSTEHLLTGIAFALVFAALMPWLSPRLLRARLFPGHDRANGRSVALLGLGFSIMVAVGVALASMAMGVMAAFALIFVPPWVAFALAPGWRAAVVLSAVVGVLAYVAAFAFALLADLPFGPAFVAIVVVLALLRLLVRRTG</sequence>
<dbReference type="STRING" id="406100.SAMN04488052_102379"/>
<comment type="subcellular location">
    <subcellularLocation>
        <location evidence="6">Cell membrane</location>
        <topology evidence="6">Multi-pass membrane protein</topology>
    </subcellularLocation>
    <subcellularLocation>
        <location evidence="1">Membrane</location>
        <topology evidence="1">Multi-pass membrane protein</topology>
    </subcellularLocation>
</comment>
<accession>A0A1H8S0V0</accession>
<feature type="transmembrane region" description="Helical" evidence="7">
    <location>
        <begin position="63"/>
        <end position="80"/>
    </location>
</feature>
<feature type="transmembrane region" description="Helical" evidence="7">
    <location>
        <begin position="167"/>
        <end position="185"/>
    </location>
</feature>
<proteinExistence type="inferred from homology"/>
<feature type="transmembrane region" description="Helical" evidence="7">
    <location>
        <begin position="241"/>
        <end position="259"/>
    </location>
</feature>
<evidence type="ECO:0000256" key="4">
    <source>
        <dbReference type="ARBA" id="ARBA00022989"/>
    </source>
</evidence>
<evidence type="ECO:0000256" key="6">
    <source>
        <dbReference type="RuleBase" id="RU003943"/>
    </source>
</evidence>
<dbReference type="AlphaFoldDB" id="A0A1H8S0V0"/>
<evidence type="ECO:0000256" key="5">
    <source>
        <dbReference type="ARBA" id="ARBA00023136"/>
    </source>
</evidence>
<dbReference type="GO" id="GO:0010043">
    <property type="term" value="P:response to zinc ion"/>
    <property type="evidence" value="ECO:0007669"/>
    <property type="project" value="TreeGrafter"/>
</dbReference>
<dbReference type="InterPro" id="IPR020846">
    <property type="entry name" value="MFS_dom"/>
</dbReference>
<reference evidence="9 10" key="1">
    <citation type="submission" date="2016-10" db="EMBL/GenBank/DDBJ databases">
        <authorList>
            <person name="de Groot N.N."/>
        </authorList>
    </citation>
    <scope>NUCLEOTIDE SEQUENCE [LARGE SCALE GENOMIC DNA]</scope>
    <source>
        <strain evidence="9 10">CGMCC 1.6291</strain>
    </source>
</reference>
<protein>
    <submittedName>
        <fullName evidence="9">Zinc transport system permease protein</fullName>
    </submittedName>
</protein>
<feature type="transmembrane region" description="Helical" evidence="7">
    <location>
        <begin position="12"/>
        <end position="32"/>
    </location>
</feature>
<evidence type="ECO:0000256" key="1">
    <source>
        <dbReference type="ARBA" id="ARBA00004141"/>
    </source>
</evidence>
<dbReference type="GO" id="GO:0022857">
    <property type="term" value="F:transmembrane transporter activity"/>
    <property type="evidence" value="ECO:0007669"/>
    <property type="project" value="InterPro"/>
</dbReference>
<feature type="transmembrane region" description="Helical" evidence="7">
    <location>
        <begin position="39"/>
        <end position="57"/>
    </location>
</feature>
<organism evidence="9 10">
    <name type="scientific">Aquisalimonas asiatica</name>
    <dbReference type="NCBI Taxonomy" id="406100"/>
    <lineage>
        <taxon>Bacteria</taxon>
        <taxon>Pseudomonadati</taxon>
        <taxon>Pseudomonadota</taxon>
        <taxon>Gammaproteobacteria</taxon>
        <taxon>Chromatiales</taxon>
        <taxon>Ectothiorhodospiraceae</taxon>
        <taxon>Aquisalimonas</taxon>
    </lineage>
</organism>
<keyword evidence="5 7" id="KW-0472">Membrane</keyword>
<evidence type="ECO:0000313" key="10">
    <source>
        <dbReference type="Proteomes" id="UP000199657"/>
    </source>
</evidence>
<dbReference type="EMBL" id="FOEG01000002">
    <property type="protein sequence ID" value="SEO72074.1"/>
    <property type="molecule type" value="Genomic_DNA"/>
</dbReference>
<gene>
    <name evidence="9" type="ORF">SAMN04488052_102379</name>
</gene>
<dbReference type="PANTHER" id="PTHR30477">
    <property type="entry name" value="ABC-TRANSPORTER METAL-BINDING PROTEIN"/>
    <property type="match status" value="1"/>
</dbReference>
<feature type="transmembrane region" description="Helical" evidence="7">
    <location>
        <begin position="129"/>
        <end position="146"/>
    </location>
</feature>
<dbReference type="RefSeq" id="WP_091641147.1">
    <property type="nucleotide sequence ID" value="NZ_FOEG01000002.1"/>
</dbReference>
<dbReference type="PROSITE" id="PS50850">
    <property type="entry name" value="MFS"/>
    <property type="match status" value="1"/>
</dbReference>
<name>A0A1H8S0V0_9GAMM</name>
<evidence type="ECO:0000259" key="8">
    <source>
        <dbReference type="PROSITE" id="PS50850"/>
    </source>
</evidence>
<evidence type="ECO:0000256" key="2">
    <source>
        <dbReference type="ARBA" id="ARBA00008034"/>
    </source>
</evidence>
<feature type="transmembrane region" description="Helical" evidence="7">
    <location>
        <begin position="191"/>
        <end position="209"/>
    </location>
</feature>